<keyword evidence="4 8" id="KW-0186">Copper</keyword>
<feature type="binding site" evidence="8">
    <location>
        <position position="114"/>
    </location>
    <ligand>
        <name>Cu cation</name>
        <dbReference type="ChEBI" id="CHEBI:23378"/>
    </ligand>
</feature>
<evidence type="ECO:0000256" key="6">
    <source>
        <dbReference type="ARBA" id="ARBA00023157"/>
    </source>
</evidence>
<dbReference type="GO" id="GO:0005507">
    <property type="term" value="F:copper ion binding"/>
    <property type="evidence" value="ECO:0007669"/>
    <property type="project" value="InterPro"/>
</dbReference>
<gene>
    <name evidence="10" type="ORF">RHGRI_003136</name>
</gene>
<evidence type="ECO:0000313" key="11">
    <source>
        <dbReference type="Proteomes" id="UP000823749"/>
    </source>
</evidence>
<dbReference type="PANTHER" id="PTHR16719:SF0">
    <property type="entry name" value="CYTOCHROME C OXIDASE COPPER CHAPERONE"/>
    <property type="match status" value="1"/>
</dbReference>
<dbReference type="Proteomes" id="UP000823749">
    <property type="component" value="Chromosome 1"/>
</dbReference>
<dbReference type="InterPro" id="IPR009069">
    <property type="entry name" value="Cys_alpha_HP_mot_SF"/>
</dbReference>
<dbReference type="GO" id="GO:0005758">
    <property type="term" value="C:mitochondrial intermembrane space"/>
    <property type="evidence" value="ECO:0007669"/>
    <property type="project" value="UniProtKB-SubCell"/>
</dbReference>
<dbReference type="Gene3D" id="1.10.287.1130">
    <property type="entry name" value="CytochromE C oxidase copper chaperone"/>
    <property type="match status" value="1"/>
</dbReference>
<evidence type="ECO:0000256" key="5">
    <source>
        <dbReference type="ARBA" id="ARBA00023128"/>
    </source>
</evidence>
<dbReference type="GO" id="GO:0016531">
    <property type="term" value="F:copper chaperone activity"/>
    <property type="evidence" value="ECO:0007669"/>
    <property type="project" value="InterPro"/>
</dbReference>
<dbReference type="SUPFAM" id="SSF47072">
    <property type="entry name" value="Cysteine alpha-hairpin motif"/>
    <property type="match status" value="1"/>
</dbReference>
<evidence type="ECO:0000256" key="1">
    <source>
        <dbReference type="ARBA" id="ARBA00004569"/>
    </source>
</evidence>
<dbReference type="Pfam" id="PF05051">
    <property type="entry name" value="COX17"/>
    <property type="match status" value="1"/>
</dbReference>
<reference evidence="10" key="1">
    <citation type="submission" date="2020-08" db="EMBL/GenBank/DDBJ databases">
        <title>Plant Genome Project.</title>
        <authorList>
            <person name="Zhang R.-G."/>
        </authorList>
    </citation>
    <scope>NUCLEOTIDE SEQUENCE</scope>
    <source>
        <strain evidence="10">WSP0</strain>
        <tissue evidence="10">Leaf</tissue>
    </source>
</reference>
<feature type="region of interest" description="Disordered" evidence="9">
    <location>
        <begin position="78"/>
        <end position="103"/>
    </location>
</feature>
<evidence type="ECO:0000256" key="9">
    <source>
        <dbReference type="SAM" id="MobiDB-lite"/>
    </source>
</evidence>
<feature type="binding site" evidence="8">
    <location>
        <position position="113"/>
    </location>
    <ligand>
        <name>Cu cation</name>
        <dbReference type="ChEBI" id="CHEBI:23378"/>
    </ligand>
</feature>
<evidence type="ECO:0000256" key="3">
    <source>
        <dbReference type="ARBA" id="ARBA00022723"/>
    </source>
</evidence>
<accession>A0AAV6LRR5</accession>
<comment type="subcellular location">
    <subcellularLocation>
        <location evidence="1">Mitochondrion intermembrane space</location>
    </subcellularLocation>
</comment>
<evidence type="ECO:0000256" key="4">
    <source>
        <dbReference type="ARBA" id="ARBA00023008"/>
    </source>
</evidence>
<dbReference type="EMBL" id="JACTNZ010000001">
    <property type="protein sequence ID" value="KAG5567853.1"/>
    <property type="molecule type" value="Genomic_DNA"/>
</dbReference>
<evidence type="ECO:0000313" key="10">
    <source>
        <dbReference type="EMBL" id="KAG5567853.1"/>
    </source>
</evidence>
<protein>
    <submittedName>
        <fullName evidence="10">Uncharacterized protein</fullName>
    </submittedName>
</protein>
<comment type="similarity">
    <text evidence="2">Belongs to the COX17 family.</text>
</comment>
<keyword evidence="11" id="KW-1185">Reference proteome</keyword>
<organism evidence="10 11">
    <name type="scientific">Rhododendron griersonianum</name>
    <dbReference type="NCBI Taxonomy" id="479676"/>
    <lineage>
        <taxon>Eukaryota</taxon>
        <taxon>Viridiplantae</taxon>
        <taxon>Streptophyta</taxon>
        <taxon>Embryophyta</taxon>
        <taxon>Tracheophyta</taxon>
        <taxon>Spermatophyta</taxon>
        <taxon>Magnoliopsida</taxon>
        <taxon>eudicotyledons</taxon>
        <taxon>Gunneridae</taxon>
        <taxon>Pentapetalae</taxon>
        <taxon>asterids</taxon>
        <taxon>Ericales</taxon>
        <taxon>Ericaceae</taxon>
        <taxon>Ericoideae</taxon>
        <taxon>Rhodoreae</taxon>
        <taxon>Rhododendron</taxon>
    </lineage>
</organism>
<evidence type="ECO:0000256" key="2">
    <source>
        <dbReference type="ARBA" id="ARBA00009241"/>
    </source>
</evidence>
<keyword evidence="5" id="KW-0496">Mitochondrion</keyword>
<keyword evidence="3 8" id="KW-0479">Metal-binding</keyword>
<evidence type="ECO:0000256" key="8">
    <source>
        <dbReference type="PIRSR" id="PIRSR607745-1"/>
    </source>
</evidence>
<evidence type="ECO:0000256" key="7">
    <source>
        <dbReference type="ARBA" id="ARBA00023186"/>
    </source>
</evidence>
<name>A0AAV6LRR5_9ERIC</name>
<proteinExistence type="inferred from homology"/>
<keyword evidence="7" id="KW-0143">Chaperone</keyword>
<dbReference type="InterPro" id="IPR007745">
    <property type="entry name" value="Cyt_c_oxidase_Cu-chaperone"/>
</dbReference>
<feature type="compositionally biased region" description="Polar residues" evidence="9">
    <location>
        <begin position="81"/>
        <end position="103"/>
    </location>
</feature>
<keyword evidence="6" id="KW-1015">Disulfide bond</keyword>
<dbReference type="PANTHER" id="PTHR16719">
    <property type="entry name" value="CYTOCHROME C OXIDASE COPPER CHAPERONE"/>
    <property type="match status" value="1"/>
</dbReference>
<dbReference type="AlphaFoldDB" id="A0AAV6LRR5"/>
<sequence length="135" mass="14979">MSGQRWWRQSRWSGPVVGNSLSDCDMIPFHVFSDNLHSLDIELHTMEVGNLDVGRLEALYSVYLLFFVFHFSSEMGGLPSKNPSSTITLSSSQKDQGPTITTSVPDARPKKICCACPDTKKLRDECVVEHGEAAC</sequence>
<comment type="caution">
    <text evidence="10">The sequence shown here is derived from an EMBL/GenBank/DDBJ whole genome shotgun (WGS) entry which is preliminary data.</text>
</comment>